<protein>
    <submittedName>
        <fullName evidence="2">Flagellar motor switch protein FliM</fullName>
    </submittedName>
</protein>
<feature type="compositionally biased region" description="Low complexity" evidence="1">
    <location>
        <begin position="352"/>
        <end position="366"/>
    </location>
</feature>
<organism evidence="2 3">
    <name type="scientific">Jannaschia rubra</name>
    <dbReference type="NCBI Taxonomy" id="282197"/>
    <lineage>
        <taxon>Bacteria</taxon>
        <taxon>Pseudomonadati</taxon>
        <taxon>Pseudomonadota</taxon>
        <taxon>Alphaproteobacteria</taxon>
        <taxon>Rhodobacterales</taxon>
        <taxon>Roseobacteraceae</taxon>
        <taxon>Jannaschia</taxon>
    </lineage>
</organism>
<evidence type="ECO:0000256" key="1">
    <source>
        <dbReference type="SAM" id="MobiDB-lite"/>
    </source>
</evidence>
<sequence length="372" mass="37943">MTGARPAGDAAVPPLPRGEAPALERALSTAALRVGDAMSGLGLGTGARTAKRLPAAEAFAGFDAQVLCLLLDPPGLDAAAVRAHSPETMAALTGLIVLDPGLVDALVEVQTIGRVDGPARPPRRPTRIDAALAQPFARAILEQLGRLLPVDTGEPCPGGLRPGSFVAGPDTLALILTAPHYLRVDLTIDLGNGARQAGLSLVLPVDGGAVPEAGKTLDPEAEWKRGMRTAAMDSPVLLQAMLPPMRIPLSRLLGMKVGDLIPLDPQALTRITLHGGASGLTMAGRKRMPRGAALTARLGQLNGTRAVKIAALPGETAEAGVADGFGAGRLGGADAAAPGKAERVPATRDLPDLPTLDDLADPAKLADLPEHA</sequence>
<dbReference type="SUPFAM" id="SSF101801">
    <property type="entry name" value="Surface presentation of antigens (SPOA)"/>
    <property type="match status" value="1"/>
</dbReference>
<gene>
    <name evidence="2" type="ORF">JAN5088_00861</name>
</gene>
<dbReference type="InterPro" id="IPR036429">
    <property type="entry name" value="SpoA-like_sf"/>
</dbReference>
<keyword evidence="3" id="KW-1185">Reference proteome</keyword>
<dbReference type="Proteomes" id="UP000048908">
    <property type="component" value="Unassembled WGS sequence"/>
</dbReference>
<feature type="region of interest" description="Disordered" evidence="1">
    <location>
        <begin position="332"/>
        <end position="372"/>
    </location>
</feature>
<dbReference type="RefSeq" id="WP_158448466.1">
    <property type="nucleotide sequence ID" value="NZ_CXPG01000012.1"/>
</dbReference>
<reference evidence="2 3" key="1">
    <citation type="submission" date="2015-07" db="EMBL/GenBank/DDBJ databases">
        <authorList>
            <person name="Noorani M."/>
        </authorList>
    </citation>
    <scope>NUCLEOTIDE SEQUENCE [LARGE SCALE GENOMIC DNA]</scope>
    <source>
        <strain evidence="2 3">CECT 5088</strain>
    </source>
</reference>
<evidence type="ECO:0000313" key="3">
    <source>
        <dbReference type="Proteomes" id="UP000048908"/>
    </source>
</evidence>
<dbReference type="EMBL" id="CXPG01000012">
    <property type="protein sequence ID" value="CTQ32099.1"/>
    <property type="molecule type" value="Genomic_DNA"/>
</dbReference>
<dbReference type="AlphaFoldDB" id="A0A0M6XLX7"/>
<keyword evidence="2" id="KW-0966">Cell projection</keyword>
<feature type="compositionally biased region" description="Basic and acidic residues" evidence="1">
    <location>
        <begin position="340"/>
        <end position="351"/>
    </location>
</feature>
<keyword evidence="2" id="KW-0969">Cilium</keyword>
<dbReference type="STRING" id="282197.SAMN04488517_104133"/>
<name>A0A0M6XLX7_9RHOB</name>
<dbReference type="OrthoDB" id="7824563at2"/>
<proteinExistence type="predicted"/>
<evidence type="ECO:0000313" key="2">
    <source>
        <dbReference type="EMBL" id="CTQ32099.1"/>
    </source>
</evidence>
<keyword evidence="2" id="KW-0282">Flagellum</keyword>
<accession>A0A0M6XLX7</accession>